<dbReference type="CDD" id="cd05300">
    <property type="entry name" value="2-Hacid_dh_1"/>
    <property type="match status" value="1"/>
</dbReference>
<accession>A0A0B6ZQ17</accession>
<protein>
    <recommendedName>
        <fullName evidence="3">D-isomer specific 2-hydroxyacid dehydrogenase NAD-binding domain-containing protein</fullName>
    </recommendedName>
</protein>
<dbReference type="Pfam" id="PF02826">
    <property type="entry name" value="2-Hacid_dh_C"/>
    <property type="match status" value="1"/>
</dbReference>
<evidence type="ECO:0000256" key="2">
    <source>
        <dbReference type="ARBA" id="ARBA00023027"/>
    </source>
</evidence>
<organism evidence="4">
    <name type="scientific">Arion vulgaris</name>
    <dbReference type="NCBI Taxonomy" id="1028688"/>
    <lineage>
        <taxon>Eukaryota</taxon>
        <taxon>Metazoa</taxon>
        <taxon>Spiralia</taxon>
        <taxon>Lophotrochozoa</taxon>
        <taxon>Mollusca</taxon>
        <taxon>Gastropoda</taxon>
        <taxon>Heterobranchia</taxon>
        <taxon>Euthyneura</taxon>
        <taxon>Panpulmonata</taxon>
        <taxon>Eupulmonata</taxon>
        <taxon>Stylommatophora</taxon>
        <taxon>Helicina</taxon>
        <taxon>Arionoidea</taxon>
        <taxon>Arionidae</taxon>
        <taxon>Arion</taxon>
    </lineage>
</organism>
<dbReference type="AlphaFoldDB" id="A0A0B6ZQ17"/>
<feature type="non-terminal residue" evidence="4">
    <location>
        <position position="1"/>
    </location>
</feature>
<dbReference type="InterPro" id="IPR036291">
    <property type="entry name" value="NAD(P)-bd_dom_sf"/>
</dbReference>
<dbReference type="PANTHER" id="PTHR43333">
    <property type="entry name" value="2-HACID_DH_C DOMAIN-CONTAINING PROTEIN"/>
    <property type="match status" value="1"/>
</dbReference>
<proteinExistence type="predicted"/>
<dbReference type="GO" id="GO:0051287">
    <property type="term" value="F:NAD binding"/>
    <property type="evidence" value="ECO:0007669"/>
    <property type="project" value="InterPro"/>
</dbReference>
<dbReference type="SUPFAM" id="SSF51735">
    <property type="entry name" value="NAD(P)-binding Rossmann-fold domains"/>
    <property type="match status" value="1"/>
</dbReference>
<reference evidence="4" key="1">
    <citation type="submission" date="2014-12" db="EMBL/GenBank/DDBJ databases">
        <title>Insight into the proteome of Arion vulgaris.</title>
        <authorList>
            <person name="Aradska J."/>
            <person name="Bulat T."/>
            <person name="Smidak R."/>
            <person name="Sarate P."/>
            <person name="Gangsoo J."/>
            <person name="Sialana F."/>
            <person name="Bilban M."/>
            <person name="Lubec G."/>
        </authorList>
    </citation>
    <scope>NUCLEOTIDE SEQUENCE</scope>
    <source>
        <tissue evidence="4">Skin</tissue>
    </source>
</reference>
<dbReference type="Gene3D" id="3.40.50.720">
    <property type="entry name" value="NAD(P)-binding Rossmann-like Domain"/>
    <property type="match status" value="2"/>
</dbReference>
<evidence type="ECO:0000256" key="1">
    <source>
        <dbReference type="ARBA" id="ARBA00023002"/>
    </source>
</evidence>
<keyword evidence="2" id="KW-0520">NAD</keyword>
<feature type="domain" description="D-isomer specific 2-hydroxyacid dehydrogenase NAD-binding" evidence="3">
    <location>
        <begin position="163"/>
        <end position="345"/>
    </location>
</feature>
<dbReference type="FunFam" id="3.40.50.720:FF:000363">
    <property type="entry name" value="D-isomer specific 2-hydroxyacid dehydrogenase"/>
    <property type="match status" value="1"/>
</dbReference>
<sequence>YNVYTSNRVNDFFHYHTKSAVNTSNEKMATRNISRIHVINLTEGLGDEIRKLLTKLKLDIEVKEISLLKSTDPTFDMVILRKLTSAALKEINAEEIEFLISHCPNIIEILSMDNNEIKWAQCTSAGVDRMFNSLASLKMKSDFIMTRTTGTERGQMMAEYVIGHILFRERRLDIVLEQQKQASYDRTSLAQYRMLSELSVGILGIGSLGLEVARVCKAMNMTVWAGIRDERFVSGETLFSHVDHLRPMSKLNEMLQECDYLVCILPSTPETTRLLSGDVLEPCKAKKTVLINTGRGTLIDDDSLINAVRQGWLGGAVLDVFNTEPLPKDSQLWTLPGVTITPHVSCLSKNNALMVAKSYVDNLVRYLKGDQLLNEVDFSKGY</sequence>
<name>A0A0B6ZQ17_9EUPU</name>
<dbReference type="GO" id="GO:0016491">
    <property type="term" value="F:oxidoreductase activity"/>
    <property type="evidence" value="ECO:0007669"/>
    <property type="project" value="UniProtKB-KW"/>
</dbReference>
<evidence type="ECO:0000259" key="3">
    <source>
        <dbReference type="Pfam" id="PF02826"/>
    </source>
</evidence>
<dbReference type="InterPro" id="IPR006140">
    <property type="entry name" value="D-isomer_DH_NAD-bd"/>
</dbReference>
<keyword evidence="1" id="KW-0560">Oxidoreductase</keyword>
<evidence type="ECO:0000313" key="4">
    <source>
        <dbReference type="EMBL" id="CEK70739.1"/>
    </source>
</evidence>
<dbReference type="EMBL" id="HACG01023874">
    <property type="protein sequence ID" value="CEK70739.1"/>
    <property type="molecule type" value="Transcribed_RNA"/>
</dbReference>
<dbReference type="PANTHER" id="PTHR43333:SF1">
    <property type="entry name" value="D-ISOMER SPECIFIC 2-HYDROXYACID DEHYDROGENASE NAD-BINDING DOMAIN-CONTAINING PROTEIN"/>
    <property type="match status" value="1"/>
</dbReference>
<gene>
    <name evidence="4" type="primary">ORF75452</name>
</gene>